<dbReference type="InterPro" id="IPR027417">
    <property type="entry name" value="P-loop_NTPase"/>
</dbReference>
<name>A0A0B5DRI3_9RHOB</name>
<dbReference type="STRING" id="1208324.P73_0939"/>
<dbReference type="InterPro" id="IPR011545">
    <property type="entry name" value="DEAD/DEAH_box_helicase_dom"/>
</dbReference>
<dbReference type="Proteomes" id="UP000031521">
    <property type="component" value="Chromosome"/>
</dbReference>
<evidence type="ECO:0000256" key="4">
    <source>
        <dbReference type="ARBA" id="ARBA00022840"/>
    </source>
</evidence>
<dbReference type="KEGG" id="cid:P73_0939"/>
<dbReference type="InterPro" id="IPR050474">
    <property type="entry name" value="Hel308_SKI2-like"/>
</dbReference>
<dbReference type="EMBL" id="CP004393">
    <property type="protein sequence ID" value="AJE45654.1"/>
    <property type="molecule type" value="Genomic_DNA"/>
</dbReference>
<dbReference type="SUPFAM" id="SSF52540">
    <property type="entry name" value="P-loop containing nucleoside triphosphate hydrolases"/>
    <property type="match status" value="1"/>
</dbReference>
<reference evidence="7 8" key="1">
    <citation type="journal article" date="2014" name="Int. J. Syst. Evol. Microbiol.">
        <title>Celeribacter indicus sp. nov., a polycyclic aromatic hydrocarbon-degrading bacterium from deep-sea sediment and reclassification of Huaishuia halophila as Celeribacter halophilus comb. nov.</title>
        <authorList>
            <person name="Lai Q."/>
            <person name="Cao J."/>
            <person name="Yuan J."/>
            <person name="Li F."/>
            <person name="Shao Z."/>
        </authorList>
    </citation>
    <scope>NUCLEOTIDE SEQUENCE [LARGE SCALE GENOMIC DNA]</scope>
    <source>
        <strain evidence="7">P73</strain>
    </source>
</reference>
<evidence type="ECO:0000256" key="3">
    <source>
        <dbReference type="ARBA" id="ARBA00022806"/>
    </source>
</evidence>
<keyword evidence="4" id="KW-0067">ATP-binding</keyword>
<feature type="domain" description="Helicase C-terminal" evidence="6">
    <location>
        <begin position="571"/>
        <end position="767"/>
    </location>
</feature>
<evidence type="ECO:0000256" key="2">
    <source>
        <dbReference type="ARBA" id="ARBA00022801"/>
    </source>
</evidence>
<protein>
    <submittedName>
        <fullName evidence="7">DEAD/DEAH box helicase</fullName>
    </submittedName>
</protein>
<dbReference type="PROSITE" id="PS51192">
    <property type="entry name" value="HELICASE_ATP_BIND_1"/>
    <property type="match status" value="1"/>
</dbReference>
<dbReference type="OrthoDB" id="9815222at2"/>
<keyword evidence="3 7" id="KW-0347">Helicase</keyword>
<dbReference type="Pfam" id="PF00270">
    <property type="entry name" value="DEAD"/>
    <property type="match status" value="1"/>
</dbReference>
<dbReference type="GO" id="GO:0004386">
    <property type="term" value="F:helicase activity"/>
    <property type="evidence" value="ECO:0007669"/>
    <property type="project" value="UniProtKB-KW"/>
</dbReference>
<keyword evidence="1" id="KW-0547">Nucleotide-binding</keyword>
<feature type="domain" description="Helicase ATP-binding" evidence="5">
    <location>
        <begin position="303"/>
        <end position="476"/>
    </location>
</feature>
<evidence type="ECO:0000313" key="7">
    <source>
        <dbReference type="EMBL" id="AJE45654.1"/>
    </source>
</evidence>
<dbReference type="InterPro" id="IPR001650">
    <property type="entry name" value="Helicase_C-like"/>
</dbReference>
<dbReference type="RefSeq" id="WP_074743459.1">
    <property type="nucleotide sequence ID" value="NZ_CP004393.1"/>
</dbReference>
<evidence type="ECO:0000256" key="1">
    <source>
        <dbReference type="ARBA" id="ARBA00022741"/>
    </source>
</evidence>
<dbReference type="SMART" id="SM00490">
    <property type="entry name" value="HELICc"/>
    <property type="match status" value="1"/>
</dbReference>
<gene>
    <name evidence="7" type="ORF">P73_0939</name>
</gene>
<dbReference type="Gene3D" id="3.40.50.300">
    <property type="entry name" value="P-loop containing nucleotide triphosphate hydrolases"/>
    <property type="match status" value="2"/>
</dbReference>
<sequence length="1100" mass="119993">MFDESSRRLLRSAPNLKGLDAETLDQLLTEAHVVLATVRGRIGGVDDEATLERIRRLAATFEAYVALGIRPDQRRAAAFVAASAHQIVAQAARSRREGPSLVSSDAIDSSISSILLFLLAERTADAHEAAARLRAQGEARAARRTLILSIREFARSELATVVERDLEKDRIPNDESREAAADLLYRECSYVVQMLAKEALGFSDDDAAYEKIKSRLERVMALARVVDDGPGGSFEGPVYLQFSGPYHLAALLMALIDGVRETMLVKLPVPSGGTNASSWISWLTTQAETRPFLWTNHLAAVRTGYLNRGVSMVMTSPTGSGKTTLAVLKIAAARCAGKGVVYLAPTHALVDQVEEDLSGEVGHLESNSVEDLDIEEIGERLPDIAVMTPERCLALINSEPALFANVGLLVFDEFHLISADTAGQIGPGDSRAIDAMLALLSFLECRKDADLLLLSAMVSNGNAISEWLKNVWGREVRVFDDPWKPTRQLRSCVIYDQSELQAAYAAAQALPIASDRKKVKLNPLGLFSLIAGWHPNDHEKLLIRPITSYQPPLAINQYDSLTANRNIVAAEIAAEYAALGKRVIVFCADTKACGSVRDHINELLKPANVTLNEAQEALRSAALADVGCAKAVFDPSGLRAAVHHGDLLPVERRLVESVFKSRRPKDEALLGVDVVAATSTISQGLNLPCDVVILAGTDRSAKDDPSGNPRQNLKPHEILNALGRAGRAAYAATGVAIVVPATPIFIDLAEMKFPAISPLPIVFSEKDACSPILDPIEQLLDQIESSAISDPRMQGMIRRLAAVAQDGKIGFDGIARGSFGYHQRRTLNEETAYAWLSARREAIKAAALALTDPPVLDWQQELAVRNGIPPEIIARVDTAYHLAPVHESTTAEWIDWLLDTCVLSESDLKLFVRGSSLEAVFGRAWSKPLDRNKAFADVLNALKHITRMWCGGKTIVEIEAHLLNFIRAHEGEVKIRSSQSATAHRARRFAIRILPDIGFLSSLFAQVAAHRALEIGVDEVPIASMLQRMVKAGDYDRHHTVLRIAIKNPSRIISLRACNELRTHFTAGTLDPIEAVQGDIRRALILQGFDDFGDDFDDLL</sequence>
<dbReference type="GO" id="GO:0016787">
    <property type="term" value="F:hydrolase activity"/>
    <property type="evidence" value="ECO:0007669"/>
    <property type="project" value="UniProtKB-KW"/>
</dbReference>
<dbReference type="PROSITE" id="PS51194">
    <property type="entry name" value="HELICASE_CTER"/>
    <property type="match status" value="1"/>
</dbReference>
<dbReference type="InterPro" id="IPR014001">
    <property type="entry name" value="Helicase_ATP-bd"/>
</dbReference>
<dbReference type="GO" id="GO:0005524">
    <property type="term" value="F:ATP binding"/>
    <property type="evidence" value="ECO:0007669"/>
    <property type="project" value="UniProtKB-KW"/>
</dbReference>
<accession>A0A0B5DRI3</accession>
<organism evidence="7 8">
    <name type="scientific">Celeribacter indicus</name>
    <dbReference type="NCBI Taxonomy" id="1208324"/>
    <lineage>
        <taxon>Bacteria</taxon>
        <taxon>Pseudomonadati</taxon>
        <taxon>Pseudomonadota</taxon>
        <taxon>Alphaproteobacteria</taxon>
        <taxon>Rhodobacterales</taxon>
        <taxon>Roseobacteraceae</taxon>
        <taxon>Celeribacter</taxon>
    </lineage>
</organism>
<evidence type="ECO:0000313" key="8">
    <source>
        <dbReference type="Proteomes" id="UP000031521"/>
    </source>
</evidence>
<dbReference type="GO" id="GO:0003676">
    <property type="term" value="F:nucleic acid binding"/>
    <property type="evidence" value="ECO:0007669"/>
    <property type="project" value="InterPro"/>
</dbReference>
<evidence type="ECO:0000259" key="6">
    <source>
        <dbReference type="PROSITE" id="PS51194"/>
    </source>
</evidence>
<evidence type="ECO:0000259" key="5">
    <source>
        <dbReference type="PROSITE" id="PS51192"/>
    </source>
</evidence>
<proteinExistence type="predicted"/>
<dbReference type="PANTHER" id="PTHR47961:SF6">
    <property type="entry name" value="DNA-DIRECTED DNA POLYMERASE"/>
    <property type="match status" value="1"/>
</dbReference>
<keyword evidence="8" id="KW-1185">Reference proteome</keyword>
<keyword evidence="2" id="KW-0378">Hydrolase</keyword>
<dbReference type="SMART" id="SM00487">
    <property type="entry name" value="DEXDc"/>
    <property type="match status" value="1"/>
</dbReference>
<dbReference type="AlphaFoldDB" id="A0A0B5DRI3"/>
<dbReference type="PANTHER" id="PTHR47961">
    <property type="entry name" value="DNA POLYMERASE THETA, PUTATIVE (AFU_ORTHOLOGUE AFUA_1G05260)-RELATED"/>
    <property type="match status" value="1"/>
</dbReference>
<dbReference type="HOGENOM" id="CLU_291308_0_0_5"/>